<evidence type="ECO:0000256" key="1">
    <source>
        <dbReference type="SAM" id="Coils"/>
    </source>
</evidence>
<reference evidence="3 4" key="1">
    <citation type="submission" date="2024-03" db="EMBL/GenBank/DDBJ databases">
        <title>Sulfurimonas sp. HSL3-1.</title>
        <authorList>
            <person name="Wang S."/>
        </authorList>
    </citation>
    <scope>NUCLEOTIDE SEQUENCE [LARGE SCALE GENOMIC DNA]</scope>
    <source>
        <strain evidence="3 4">HSL3-1</strain>
    </source>
</reference>
<keyword evidence="1" id="KW-0175">Coiled coil</keyword>
<feature type="coiled-coil region" evidence="1">
    <location>
        <begin position="50"/>
        <end position="81"/>
    </location>
</feature>
<gene>
    <name evidence="3" type="ORF">WCY31_07730</name>
</gene>
<evidence type="ECO:0000256" key="2">
    <source>
        <dbReference type="SAM" id="SignalP"/>
    </source>
</evidence>
<protein>
    <submittedName>
        <fullName evidence="3">Uncharacterized protein</fullName>
    </submittedName>
</protein>
<name>A0ABZ3H955_9BACT</name>
<dbReference type="EMBL" id="CP147920">
    <property type="protein sequence ID" value="XAU14144.1"/>
    <property type="molecule type" value="Genomic_DNA"/>
</dbReference>
<dbReference type="Proteomes" id="UP001447842">
    <property type="component" value="Chromosome"/>
</dbReference>
<feature type="chain" id="PRO_5046882536" evidence="2">
    <location>
        <begin position="20"/>
        <end position="82"/>
    </location>
</feature>
<keyword evidence="2" id="KW-0732">Signal</keyword>
<proteinExistence type="predicted"/>
<sequence length="82" mass="9668">MKKSVFAAAFLLYGSLAFAVSIGVIVPYEEEKPVPKKELTAEQKKQEAVFKERIRQRDAERERAKEAQEKFRRELLEKRQRD</sequence>
<evidence type="ECO:0000313" key="4">
    <source>
        <dbReference type="Proteomes" id="UP001447842"/>
    </source>
</evidence>
<accession>A0ABZ3H955</accession>
<keyword evidence="4" id="KW-1185">Reference proteome</keyword>
<dbReference type="RefSeq" id="WP_345971947.1">
    <property type="nucleotide sequence ID" value="NZ_CP147920.1"/>
</dbReference>
<feature type="signal peptide" evidence="2">
    <location>
        <begin position="1"/>
        <end position="19"/>
    </location>
</feature>
<evidence type="ECO:0000313" key="3">
    <source>
        <dbReference type="EMBL" id="XAU14144.1"/>
    </source>
</evidence>
<organism evidence="3 4">
    <name type="scientific">Sulfurimonas diazotrophicus</name>
    <dbReference type="NCBI Taxonomy" id="3131939"/>
    <lineage>
        <taxon>Bacteria</taxon>
        <taxon>Pseudomonadati</taxon>
        <taxon>Campylobacterota</taxon>
        <taxon>Epsilonproteobacteria</taxon>
        <taxon>Campylobacterales</taxon>
        <taxon>Sulfurimonadaceae</taxon>
        <taxon>Sulfurimonas</taxon>
    </lineage>
</organism>